<organism evidence="4 5">
    <name type="scientific">Garciella nitratireducens DSM 15102</name>
    <dbReference type="NCBI Taxonomy" id="1121911"/>
    <lineage>
        <taxon>Bacteria</taxon>
        <taxon>Bacillati</taxon>
        <taxon>Bacillota</taxon>
        <taxon>Clostridia</taxon>
        <taxon>Eubacteriales</taxon>
        <taxon>Eubacteriaceae</taxon>
        <taxon>Garciella</taxon>
    </lineage>
</organism>
<dbReference type="SUPFAM" id="SSF52540">
    <property type="entry name" value="P-loop containing nucleoside triphosphate hydrolases"/>
    <property type="match status" value="1"/>
</dbReference>
<keyword evidence="1" id="KW-0547">Nucleotide-binding</keyword>
<proteinExistence type="predicted"/>
<name>A0A1T4K4C8_9FIRM</name>
<dbReference type="OrthoDB" id="9768243at2"/>
<dbReference type="Proteomes" id="UP000196365">
    <property type="component" value="Unassembled WGS sequence"/>
</dbReference>
<dbReference type="Gene3D" id="3.40.50.300">
    <property type="entry name" value="P-loop containing nucleotide triphosphate hydrolases"/>
    <property type="match status" value="1"/>
</dbReference>
<sequence length="332" mass="37605">MLIENQEKKNKTIISIENIIFPSLSKNIRASLEKLDRGCLQKVEEIRIRENRPLMLSLNNKDYMLTKDGKFTNFLEDSYIVKKEDTANILQLISDYSLYAIEEELRNGFITLKGGHRVGLTGKAVLENGKIRTLKYISGFNFRISKEIKGVANPVISYIRHPEEEIYHTLIISPPQCGKTTLLRDLIRQISNGNEKNGFKGYKVGIVDERSELAGCYKGVPQNDIGIRTDVLDACPKAQGMIMLIRSMSPHIIATDEIGSREDMEAIEEALNAGIKLITTVHGKNIDEIIRKPVLREIIQKKIFQRMIVLSNRKGPGTIEEIIEGITLKKIK</sequence>
<dbReference type="AlphaFoldDB" id="A0A1T4K4C8"/>
<dbReference type="InterPro" id="IPR014217">
    <property type="entry name" value="Spore_III_AA"/>
</dbReference>
<feature type="domain" description="AAA+ ATPase" evidence="3">
    <location>
        <begin position="165"/>
        <end position="304"/>
    </location>
</feature>
<evidence type="ECO:0000256" key="1">
    <source>
        <dbReference type="ARBA" id="ARBA00022741"/>
    </source>
</evidence>
<evidence type="ECO:0000256" key="2">
    <source>
        <dbReference type="ARBA" id="ARBA00022840"/>
    </source>
</evidence>
<gene>
    <name evidence="4" type="ORF">SAMN02745973_00336</name>
</gene>
<keyword evidence="5" id="KW-1185">Reference proteome</keyword>
<dbReference type="InterPro" id="IPR027417">
    <property type="entry name" value="P-loop_NTPase"/>
</dbReference>
<dbReference type="InterPro" id="IPR003593">
    <property type="entry name" value="AAA+_ATPase"/>
</dbReference>
<dbReference type="Pfam" id="PF19568">
    <property type="entry name" value="Spore_III_AA"/>
    <property type="match status" value="1"/>
</dbReference>
<dbReference type="NCBIfam" id="TIGR02858">
    <property type="entry name" value="spore_III_AA"/>
    <property type="match status" value="1"/>
</dbReference>
<keyword evidence="2" id="KW-0067">ATP-binding</keyword>
<dbReference type="InterPro" id="IPR045735">
    <property type="entry name" value="Spore_III_AA_AAA+_ATPase"/>
</dbReference>
<reference evidence="4 5" key="1">
    <citation type="submission" date="2017-02" db="EMBL/GenBank/DDBJ databases">
        <authorList>
            <person name="Peterson S.W."/>
        </authorList>
    </citation>
    <scope>NUCLEOTIDE SEQUENCE [LARGE SCALE GENOMIC DNA]</scope>
    <source>
        <strain evidence="4 5">DSM 15102</strain>
    </source>
</reference>
<evidence type="ECO:0000313" key="4">
    <source>
        <dbReference type="EMBL" id="SJZ37294.1"/>
    </source>
</evidence>
<evidence type="ECO:0000259" key="3">
    <source>
        <dbReference type="SMART" id="SM00382"/>
    </source>
</evidence>
<dbReference type="PANTHER" id="PTHR20953:SF3">
    <property type="entry name" value="P-LOOP CONTAINING NUCLEOSIDE TRIPHOSPHATE HYDROLASES SUPERFAMILY PROTEIN"/>
    <property type="match status" value="1"/>
</dbReference>
<dbReference type="EMBL" id="FUWV01000001">
    <property type="protein sequence ID" value="SJZ37294.1"/>
    <property type="molecule type" value="Genomic_DNA"/>
</dbReference>
<accession>A0A1T4K4C8</accession>
<dbReference type="GO" id="GO:0005524">
    <property type="term" value="F:ATP binding"/>
    <property type="evidence" value="ECO:0007669"/>
    <property type="project" value="UniProtKB-KW"/>
</dbReference>
<dbReference type="SMART" id="SM00382">
    <property type="entry name" value="AAA"/>
    <property type="match status" value="1"/>
</dbReference>
<protein>
    <submittedName>
        <fullName evidence="4">Stage III sporulation protein AA</fullName>
    </submittedName>
</protein>
<evidence type="ECO:0000313" key="5">
    <source>
        <dbReference type="Proteomes" id="UP000196365"/>
    </source>
</evidence>
<dbReference type="RefSeq" id="WP_087677774.1">
    <property type="nucleotide sequence ID" value="NZ_FUWV01000001.1"/>
</dbReference>
<dbReference type="PANTHER" id="PTHR20953">
    <property type="entry name" value="KINASE-RELATED"/>
    <property type="match status" value="1"/>
</dbReference>